<evidence type="ECO:0008006" key="5">
    <source>
        <dbReference type="Google" id="ProtNLM"/>
    </source>
</evidence>
<dbReference type="Proteomes" id="UP000054561">
    <property type="component" value="Unassembled WGS sequence"/>
</dbReference>
<feature type="region of interest" description="Disordered" evidence="1">
    <location>
        <begin position="1"/>
        <end position="94"/>
    </location>
</feature>
<feature type="compositionally biased region" description="Basic and acidic residues" evidence="1">
    <location>
        <begin position="58"/>
        <end position="72"/>
    </location>
</feature>
<name>A0A0D9QCR6_PLAFR</name>
<keyword evidence="2" id="KW-1133">Transmembrane helix</keyword>
<feature type="compositionally biased region" description="Polar residues" evidence="1">
    <location>
        <begin position="140"/>
        <end position="151"/>
    </location>
</feature>
<evidence type="ECO:0000313" key="3">
    <source>
        <dbReference type="EMBL" id="KJP84803.1"/>
    </source>
</evidence>
<dbReference type="EMBL" id="KQ030405">
    <property type="protein sequence ID" value="KJP84803.1"/>
    <property type="molecule type" value="Genomic_DNA"/>
</dbReference>
<protein>
    <recommendedName>
        <fullName evidence="5">CD99 antigen</fullName>
    </recommendedName>
</protein>
<accession>A0A0D9QCR6</accession>
<feature type="compositionally biased region" description="Polar residues" evidence="1">
    <location>
        <begin position="73"/>
        <end position="89"/>
    </location>
</feature>
<keyword evidence="2" id="KW-0472">Membrane</keyword>
<keyword evidence="4" id="KW-1185">Reference proteome</keyword>
<feature type="compositionally biased region" description="Polar residues" evidence="1">
    <location>
        <begin position="121"/>
        <end position="130"/>
    </location>
</feature>
<dbReference type="VEuPathDB" id="PlasmoDB:AK88_05563"/>
<evidence type="ECO:0000256" key="1">
    <source>
        <dbReference type="SAM" id="MobiDB-lite"/>
    </source>
</evidence>
<evidence type="ECO:0000256" key="2">
    <source>
        <dbReference type="SAM" id="Phobius"/>
    </source>
</evidence>
<keyword evidence="2" id="KW-0812">Transmembrane</keyword>
<feature type="transmembrane region" description="Helical" evidence="2">
    <location>
        <begin position="227"/>
        <end position="244"/>
    </location>
</feature>
<evidence type="ECO:0000313" key="4">
    <source>
        <dbReference type="Proteomes" id="UP000054561"/>
    </source>
</evidence>
<gene>
    <name evidence="3" type="ORF">AK88_05563</name>
</gene>
<feature type="region of interest" description="Disordered" evidence="1">
    <location>
        <begin position="120"/>
        <end position="162"/>
    </location>
</feature>
<feature type="compositionally biased region" description="Polar residues" evidence="1">
    <location>
        <begin position="1"/>
        <end position="13"/>
    </location>
</feature>
<feature type="compositionally biased region" description="Polar residues" evidence="1">
    <location>
        <begin position="189"/>
        <end position="202"/>
    </location>
</feature>
<organism evidence="3 4">
    <name type="scientific">Plasmodium fragile</name>
    <dbReference type="NCBI Taxonomy" id="5857"/>
    <lineage>
        <taxon>Eukaryota</taxon>
        <taxon>Sar</taxon>
        <taxon>Alveolata</taxon>
        <taxon>Apicomplexa</taxon>
        <taxon>Aconoidasida</taxon>
        <taxon>Haemosporida</taxon>
        <taxon>Plasmodiidae</taxon>
        <taxon>Plasmodium</taxon>
        <taxon>Plasmodium (Plasmodium)</taxon>
    </lineage>
</organism>
<proteinExistence type="predicted"/>
<dbReference type="RefSeq" id="XP_012338588.1">
    <property type="nucleotide sequence ID" value="XM_012483165.1"/>
</dbReference>
<dbReference type="GeneID" id="24270877"/>
<sequence length="258" mass="26820">MSGTSAPGHNSEPTADVKQEEIVTNVPVDTSVTVVQPGRDNHTNNNGQAPDTVQKAAGDGHTDPDTVNKGNDKASSPDGNVESNISKKSTVPDLYSDDDFWKSLSGGPSRFDVFAGAIPTDTDSTKSSGHVDTDPFGLSNPGSPWHSSTDPGTGKCDSTDNRGCDPKVSLELTPDINTVAGSYVPPNGTHRTSNTPDVNHTQPLPPGSGGPASPDLTNTVLTATTPILLFVASVTVALLGYSLWKPLNAKPNPRTLNL</sequence>
<reference evidence="3 4" key="1">
    <citation type="submission" date="2014-03" db="EMBL/GenBank/DDBJ databases">
        <title>The Genome Sequence of Plasmodium fragile nilgiri.</title>
        <authorList>
            <consortium name="The Broad Institute Genomics Platform"/>
            <consortium name="The Broad Institute Genome Sequencing Center for Infectious Disease"/>
            <person name="Neafsey D."/>
            <person name="Duraisingh M."/>
            <person name="Young S.K."/>
            <person name="Zeng Q."/>
            <person name="Gargeya S."/>
            <person name="Abouelleil A."/>
            <person name="Alvarado L."/>
            <person name="Chapman S.B."/>
            <person name="Gainer-Dewar J."/>
            <person name="Goldberg J."/>
            <person name="Griggs A."/>
            <person name="Gujja S."/>
            <person name="Hansen M."/>
            <person name="Howarth C."/>
            <person name="Imamovic A."/>
            <person name="Larimer J."/>
            <person name="Pearson M."/>
            <person name="Poon T.W."/>
            <person name="Priest M."/>
            <person name="Roberts A."/>
            <person name="Saif S."/>
            <person name="Shea T."/>
            <person name="Sykes S."/>
            <person name="Wortman J."/>
            <person name="Nusbaum C."/>
            <person name="Birren B."/>
        </authorList>
    </citation>
    <scope>NUCLEOTIDE SEQUENCE [LARGE SCALE GENOMIC DNA]</scope>
    <source>
        <strain evidence="4">nilgiri</strain>
    </source>
</reference>
<dbReference type="AlphaFoldDB" id="A0A0D9QCR6"/>
<feature type="region of interest" description="Disordered" evidence="1">
    <location>
        <begin position="178"/>
        <end position="217"/>
    </location>
</feature>